<reference evidence="1" key="1">
    <citation type="submission" date="2019-03" db="EMBL/GenBank/DDBJ databases">
        <title>Lake Tanganyika Metagenome-Assembled Genomes (MAGs).</title>
        <authorList>
            <person name="Tran P."/>
        </authorList>
    </citation>
    <scope>NUCLEOTIDE SEQUENCE</scope>
    <source>
        <strain evidence="1">K_DeepCast_65m_m2_066</strain>
    </source>
</reference>
<protein>
    <submittedName>
        <fullName evidence="1">Alpha/beta hydrolase</fullName>
    </submittedName>
</protein>
<gene>
    <name evidence="1" type="ORF">FJZ47_19175</name>
</gene>
<sequence>MSYREQTLTVRDRHIRLMRAGKGQPLLYLHDTFQYAWTPVHDVLAEHYEVFFPVHPGCAGSTGLDDIDGMEDLVFHYLDVCTMLDLRRPIVLGPSLGGW</sequence>
<dbReference type="EMBL" id="VGLS01000719">
    <property type="protein sequence ID" value="MBM3225898.1"/>
    <property type="molecule type" value="Genomic_DNA"/>
</dbReference>
<name>A0A938B5Q2_UNCTE</name>
<dbReference type="AlphaFoldDB" id="A0A938B5Q2"/>
<dbReference type="Proteomes" id="UP000712673">
    <property type="component" value="Unassembled WGS sequence"/>
</dbReference>
<dbReference type="SUPFAM" id="SSF53474">
    <property type="entry name" value="alpha/beta-Hydrolases"/>
    <property type="match status" value="1"/>
</dbReference>
<proteinExistence type="predicted"/>
<feature type="non-terminal residue" evidence="1">
    <location>
        <position position="99"/>
    </location>
</feature>
<accession>A0A938B5Q2</accession>
<dbReference type="GO" id="GO:0016787">
    <property type="term" value="F:hydrolase activity"/>
    <property type="evidence" value="ECO:0007669"/>
    <property type="project" value="UniProtKB-KW"/>
</dbReference>
<organism evidence="1 2">
    <name type="scientific">Tectimicrobiota bacterium</name>
    <dbReference type="NCBI Taxonomy" id="2528274"/>
    <lineage>
        <taxon>Bacteria</taxon>
        <taxon>Pseudomonadati</taxon>
        <taxon>Nitrospinota/Tectimicrobiota group</taxon>
        <taxon>Candidatus Tectimicrobiota</taxon>
    </lineage>
</organism>
<dbReference type="InterPro" id="IPR029058">
    <property type="entry name" value="AB_hydrolase_fold"/>
</dbReference>
<keyword evidence="1" id="KW-0378">Hydrolase</keyword>
<evidence type="ECO:0000313" key="2">
    <source>
        <dbReference type="Proteomes" id="UP000712673"/>
    </source>
</evidence>
<comment type="caution">
    <text evidence="1">The sequence shown here is derived from an EMBL/GenBank/DDBJ whole genome shotgun (WGS) entry which is preliminary data.</text>
</comment>
<evidence type="ECO:0000313" key="1">
    <source>
        <dbReference type="EMBL" id="MBM3225898.1"/>
    </source>
</evidence>
<dbReference type="Gene3D" id="3.40.50.1820">
    <property type="entry name" value="alpha/beta hydrolase"/>
    <property type="match status" value="1"/>
</dbReference>